<dbReference type="Proteomes" id="UP001165085">
    <property type="component" value="Unassembled WGS sequence"/>
</dbReference>
<feature type="signal peptide" evidence="5">
    <location>
        <begin position="1"/>
        <end position="22"/>
    </location>
</feature>
<sequence length="420" mass="46959">MLSPYQITLLLVLPILLSYIYSTYISPNPQYSIIIDAGSTGSRLFIYTSSPFSRIGSAKISPGLNAFTFTRDESNDYTKKNKYKTPQQQYVKLFNKIQSIVPASRRSTTPVKILATAGMRLISNEQSEEIYESLREGLGSPFPYPILNILTLSGREEGYYSLLSSNYLLGIIDEDMRRIGGEGMVGSLDMGGSSTQITFDPEGGEEIREEGLFIHSYLGFGGDTLREKVWDKIVSSNSNSNPCAFVGWSVTWGGRTLTGTGSSEKCRSLILSVLDPIDAHSTSSKINIDGIEHPKIRGKFLAMSLYFFASDCLRSMSKGGERFVQNWPNPSPNDMREAVKDFCGRNWEELEPVRGTAHKWTRFDGFPHRCLETVYIHTLLRDGYGFDGDGRDVEFVLEIGGEEVEWTMGMALESRVKSMK</sequence>
<keyword evidence="7" id="KW-1185">Reference proteome</keyword>
<dbReference type="InterPro" id="IPR000407">
    <property type="entry name" value="GDA1_CD39_NTPase"/>
</dbReference>
<accession>A0A9W7DWD8</accession>
<reference evidence="7" key="1">
    <citation type="journal article" date="2023" name="Commun. Biol.">
        <title>Genome analysis of Parmales, the sister group of diatoms, reveals the evolutionary specialization of diatoms from phago-mixotrophs to photoautotrophs.</title>
        <authorList>
            <person name="Ban H."/>
            <person name="Sato S."/>
            <person name="Yoshikawa S."/>
            <person name="Yamada K."/>
            <person name="Nakamura Y."/>
            <person name="Ichinomiya M."/>
            <person name="Sato N."/>
            <person name="Blanc-Mathieu R."/>
            <person name="Endo H."/>
            <person name="Kuwata A."/>
            <person name="Ogata H."/>
        </authorList>
    </citation>
    <scope>NUCLEOTIDE SEQUENCE [LARGE SCALE GENOMIC DNA]</scope>
    <source>
        <strain evidence="7">NIES 3701</strain>
    </source>
</reference>
<dbReference type="Gene3D" id="3.30.420.40">
    <property type="match status" value="1"/>
</dbReference>
<dbReference type="PANTHER" id="PTHR11782">
    <property type="entry name" value="ADENOSINE/GUANOSINE DIPHOSPHATASE"/>
    <property type="match status" value="1"/>
</dbReference>
<comment type="caution">
    <text evidence="6">The sequence shown here is derived from an EMBL/GenBank/DDBJ whole genome shotgun (WGS) entry which is preliminary data.</text>
</comment>
<dbReference type="GO" id="GO:0004382">
    <property type="term" value="F:GDP phosphatase activity"/>
    <property type="evidence" value="ECO:0007669"/>
    <property type="project" value="TreeGrafter"/>
</dbReference>
<evidence type="ECO:0008006" key="8">
    <source>
        <dbReference type="Google" id="ProtNLM"/>
    </source>
</evidence>
<dbReference type="AlphaFoldDB" id="A0A9W7DWD8"/>
<evidence type="ECO:0000256" key="2">
    <source>
        <dbReference type="ARBA" id="ARBA00022801"/>
    </source>
</evidence>
<keyword evidence="4" id="KW-0547">Nucleotide-binding</keyword>
<evidence type="ECO:0000256" key="4">
    <source>
        <dbReference type="PIRSR" id="PIRSR600407-2"/>
    </source>
</evidence>
<keyword evidence="5" id="KW-0732">Signal</keyword>
<evidence type="ECO:0000313" key="6">
    <source>
        <dbReference type="EMBL" id="GMH53158.1"/>
    </source>
</evidence>
<dbReference type="CDD" id="cd24003">
    <property type="entry name" value="ASKHA_NBD_GDA1_CD39_NTPase"/>
    <property type="match status" value="1"/>
</dbReference>
<dbReference type="Gene3D" id="3.30.420.150">
    <property type="entry name" value="Exopolyphosphatase. Domain 2"/>
    <property type="match status" value="1"/>
</dbReference>
<evidence type="ECO:0000313" key="7">
    <source>
        <dbReference type="Proteomes" id="UP001165085"/>
    </source>
</evidence>
<evidence type="ECO:0000256" key="1">
    <source>
        <dbReference type="ARBA" id="ARBA00009283"/>
    </source>
</evidence>
<dbReference type="GO" id="GO:0009134">
    <property type="term" value="P:nucleoside diphosphate catabolic process"/>
    <property type="evidence" value="ECO:0007669"/>
    <property type="project" value="TreeGrafter"/>
</dbReference>
<evidence type="ECO:0000256" key="3">
    <source>
        <dbReference type="PIRSR" id="PIRSR600407-1"/>
    </source>
</evidence>
<proteinExistence type="inferred from homology"/>
<feature type="binding site" evidence="4">
    <location>
        <begin position="192"/>
        <end position="196"/>
    </location>
    <ligand>
        <name>ATP</name>
        <dbReference type="ChEBI" id="CHEBI:30616"/>
    </ligand>
</feature>
<dbReference type="EMBL" id="BRXY01000017">
    <property type="protein sequence ID" value="GMH53158.1"/>
    <property type="molecule type" value="Genomic_DNA"/>
</dbReference>
<keyword evidence="4" id="KW-0067">ATP-binding</keyword>
<dbReference type="PANTHER" id="PTHR11782:SF83">
    <property type="entry name" value="GUANOSINE-DIPHOSPHATASE"/>
    <property type="match status" value="1"/>
</dbReference>
<dbReference type="GO" id="GO:0016020">
    <property type="term" value="C:membrane"/>
    <property type="evidence" value="ECO:0007669"/>
    <property type="project" value="TreeGrafter"/>
</dbReference>
<organism evidence="6 7">
    <name type="scientific">Triparma strigata</name>
    <dbReference type="NCBI Taxonomy" id="1606541"/>
    <lineage>
        <taxon>Eukaryota</taxon>
        <taxon>Sar</taxon>
        <taxon>Stramenopiles</taxon>
        <taxon>Ochrophyta</taxon>
        <taxon>Bolidophyceae</taxon>
        <taxon>Parmales</taxon>
        <taxon>Triparmaceae</taxon>
        <taxon>Triparma</taxon>
    </lineage>
</organism>
<dbReference type="GO" id="GO:0005524">
    <property type="term" value="F:ATP binding"/>
    <property type="evidence" value="ECO:0007669"/>
    <property type="project" value="UniProtKB-KW"/>
</dbReference>
<comment type="similarity">
    <text evidence="1">Belongs to the GDA1/CD39 NTPase family.</text>
</comment>
<dbReference type="GO" id="GO:0017111">
    <property type="term" value="F:ribonucleoside triphosphate phosphatase activity"/>
    <property type="evidence" value="ECO:0007669"/>
    <property type="project" value="TreeGrafter"/>
</dbReference>
<name>A0A9W7DWD8_9STRA</name>
<feature type="active site" description="Proton acceptor" evidence="3">
    <location>
        <position position="157"/>
    </location>
</feature>
<keyword evidence="2" id="KW-0378">Hydrolase</keyword>
<feature type="chain" id="PRO_5040870474" description="Apyrase" evidence="5">
    <location>
        <begin position="23"/>
        <end position="420"/>
    </location>
</feature>
<dbReference type="Pfam" id="PF01150">
    <property type="entry name" value="GDA1_CD39"/>
    <property type="match status" value="1"/>
</dbReference>
<dbReference type="GO" id="GO:0045134">
    <property type="term" value="F:UDP phosphatase activity"/>
    <property type="evidence" value="ECO:0007669"/>
    <property type="project" value="TreeGrafter"/>
</dbReference>
<dbReference type="OrthoDB" id="6372431at2759"/>
<evidence type="ECO:0000256" key="5">
    <source>
        <dbReference type="SAM" id="SignalP"/>
    </source>
</evidence>
<protein>
    <recommendedName>
        <fullName evidence="8">Apyrase</fullName>
    </recommendedName>
</protein>
<gene>
    <name evidence="6" type="ORF">TrST_g1693</name>
</gene>